<organism evidence="1 2">
    <name type="scientific">Aeromonas phage D6</name>
    <dbReference type="NCBI Taxonomy" id="2593322"/>
    <lineage>
        <taxon>Viruses</taxon>
        <taxon>Duplodnaviria</taxon>
        <taxon>Heunggongvirae</taxon>
        <taxon>Uroviricota</taxon>
        <taxon>Caudoviricetes</taxon>
        <taxon>Chimalliviridae</taxon>
        <taxon>Ludhianavirus</taxon>
        <taxon>Ludhianavirus D6</taxon>
    </lineage>
</organism>
<name>A0A514TWB5_9CAUD</name>
<accession>A0A514TWB5</accession>
<protein>
    <submittedName>
        <fullName evidence="1">Uncharacterized protein</fullName>
    </submittedName>
</protein>
<evidence type="ECO:0000313" key="1">
    <source>
        <dbReference type="EMBL" id="QDJ97293.1"/>
    </source>
</evidence>
<keyword evidence="2" id="KW-1185">Reference proteome</keyword>
<evidence type="ECO:0000313" key="2">
    <source>
        <dbReference type="Proteomes" id="UP000317575"/>
    </source>
</evidence>
<dbReference type="Proteomes" id="UP000317575">
    <property type="component" value="Segment"/>
</dbReference>
<proteinExistence type="predicted"/>
<reference evidence="1" key="1">
    <citation type="submission" date="2019-06" db="EMBL/GenBank/DDBJ databases">
        <title>Complete genome sequence of Aeromonas hydrophila bacteriophage D6.</title>
        <authorList>
            <person name="Rai S."/>
            <person name="Tyagi A."/>
            <person name="Kumar N."/>
            <person name="Singh N."/>
        </authorList>
    </citation>
    <scope>NUCLEOTIDE SEQUENCE [LARGE SCALE GENOMIC DNA]</scope>
</reference>
<gene>
    <name evidence="1" type="ORF">D6_0133</name>
</gene>
<dbReference type="EMBL" id="MN131137">
    <property type="protein sequence ID" value="QDJ97293.1"/>
    <property type="molecule type" value="Genomic_DNA"/>
</dbReference>
<sequence>MFQLLSDEEVKGNPGLDIFLTRADINPELRRNLEKRMEKLQSVGTYNPSFSIRAPQQPNTLSDGTEIEFTDLLKTIKE</sequence>